<gene>
    <name evidence="2" type="ORF">PNQ69_09435</name>
</gene>
<name>A0ABU2I4B7_9XANT</name>
<keyword evidence="1" id="KW-1133">Transmembrane helix</keyword>
<evidence type="ECO:0008006" key="4">
    <source>
        <dbReference type="Google" id="ProtNLM"/>
    </source>
</evidence>
<dbReference type="EMBL" id="JAQMHB010000001">
    <property type="protein sequence ID" value="MDS9992994.1"/>
    <property type="molecule type" value="Genomic_DNA"/>
</dbReference>
<keyword evidence="1" id="KW-0812">Transmembrane</keyword>
<accession>A0ABU2I4B7</accession>
<protein>
    <recommendedName>
        <fullName evidence="4">DUF3592 domain-containing protein</fullName>
    </recommendedName>
</protein>
<feature type="transmembrane region" description="Helical" evidence="1">
    <location>
        <begin position="7"/>
        <end position="31"/>
    </location>
</feature>
<feature type="transmembrane region" description="Helical" evidence="1">
    <location>
        <begin position="88"/>
        <end position="107"/>
    </location>
</feature>
<proteinExistence type="predicted"/>
<evidence type="ECO:0000313" key="2">
    <source>
        <dbReference type="EMBL" id="MDS9992994.1"/>
    </source>
</evidence>
<comment type="caution">
    <text evidence="2">The sequence shown here is derived from an EMBL/GenBank/DDBJ whole genome shotgun (WGS) entry which is preliminary data.</text>
</comment>
<keyword evidence="3" id="KW-1185">Reference proteome</keyword>
<keyword evidence="1" id="KW-0472">Membrane</keyword>
<organism evidence="2 3">
    <name type="scientific">Xanthomonas hawaiiensis</name>
    <dbReference type="NCBI Taxonomy" id="3003247"/>
    <lineage>
        <taxon>Bacteria</taxon>
        <taxon>Pseudomonadati</taxon>
        <taxon>Pseudomonadota</taxon>
        <taxon>Gammaproteobacteria</taxon>
        <taxon>Lysobacterales</taxon>
        <taxon>Lysobacteraceae</taxon>
        <taxon>Xanthomonas</taxon>
    </lineage>
</organism>
<dbReference type="Proteomes" id="UP001260534">
    <property type="component" value="Unassembled WGS sequence"/>
</dbReference>
<evidence type="ECO:0000313" key="3">
    <source>
        <dbReference type="Proteomes" id="UP001260534"/>
    </source>
</evidence>
<dbReference type="RefSeq" id="WP_209230311.1">
    <property type="nucleotide sequence ID" value="NZ_JAGHXG010000007.1"/>
</dbReference>
<evidence type="ECO:0000256" key="1">
    <source>
        <dbReference type="SAM" id="Phobius"/>
    </source>
</evidence>
<reference evidence="2 3" key="1">
    <citation type="submission" date="2023-01" db="EMBL/GenBank/DDBJ databases">
        <title>Xanthomonas hawaiianensis sp. nov. isolated from Araceae family in Hawaii.</title>
        <authorList>
            <person name="Chunag S.-C."/>
            <person name="Dobhal S."/>
            <person name="Alvarez A."/>
            <person name="Arif M."/>
        </authorList>
    </citation>
    <scope>NUCLEOTIDE SEQUENCE [LARGE SCALE GENOMIC DNA]</scope>
    <source>
        <strain evidence="2 3">A2111</strain>
    </source>
</reference>
<sequence>MNYPQRVIVFLTFLLMLMLNFYTFSLTAFMYKGMWHSLPAKAVEVRLVDSPSTEDAVPVRDPGGVPTGQVVQIEVQNSFYDRIRLLPFWNMGVLALAFAAYAVAEIIHGWRARRAT</sequence>